<dbReference type="Gene3D" id="3.30.300.20">
    <property type="match status" value="1"/>
</dbReference>
<name>A0A6J6NPJ6_9ZZZZ</name>
<reference evidence="1" key="1">
    <citation type="submission" date="2020-05" db="EMBL/GenBank/DDBJ databases">
        <authorList>
            <person name="Chiriac C."/>
            <person name="Salcher M."/>
            <person name="Ghai R."/>
            <person name="Kavagutti S V."/>
        </authorList>
    </citation>
    <scope>NUCLEOTIDE SEQUENCE</scope>
</reference>
<dbReference type="EMBL" id="CAEZXP010000001">
    <property type="protein sequence ID" value="CAB4686293.1"/>
    <property type="molecule type" value="Genomic_DNA"/>
</dbReference>
<dbReference type="AlphaFoldDB" id="A0A6J6NPJ6"/>
<dbReference type="Pfam" id="PF02566">
    <property type="entry name" value="OsmC"/>
    <property type="match status" value="1"/>
</dbReference>
<protein>
    <submittedName>
        <fullName evidence="1">Unannotated protein</fullName>
    </submittedName>
</protein>
<dbReference type="SUPFAM" id="SSF82784">
    <property type="entry name" value="OsmC-like"/>
    <property type="match status" value="1"/>
</dbReference>
<dbReference type="InterPro" id="IPR003718">
    <property type="entry name" value="OsmC/Ohr_fam"/>
</dbReference>
<accession>A0A6J6NPJ6</accession>
<gene>
    <name evidence="1" type="ORF">UFOPK2399_00318</name>
</gene>
<proteinExistence type="predicted"/>
<dbReference type="InterPro" id="IPR036102">
    <property type="entry name" value="OsmC/Ohrsf"/>
</dbReference>
<evidence type="ECO:0000313" key="1">
    <source>
        <dbReference type="EMBL" id="CAB4686293.1"/>
    </source>
</evidence>
<sequence>MSAPRAKVFEYEVEIDRHGTAAIPGGSSVSVPADWTPDHLLLAALVRCSIASLAYHAKRAGHEVRAIGAARGTITRRASDGRYAFTGIGLRIEAVLTPPATDDLSQLLEKAERDCFVGASLAIAPRYDWDVS</sequence>
<dbReference type="InterPro" id="IPR015946">
    <property type="entry name" value="KH_dom-like_a/b"/>
</dbReference>
<organism evidence="1">
    <name type="scientific">freshwater metagenome</name>
    <dbReference type="NCBI Taxonomy" id="449393"/>
    <lineage>
        <taxon>unclassified sequences</taxon>
        <taxon>metagenomes</taxon>
        <taxon>ecological metagenomes</taxon>
    </lineage>
</organism>